<dbReference type="AlphaFoldDB" id="A0A8G2BMN8"/>
<keyword evidence="2" id="KW-1185">Reference proteome</keyword>
<sequence>MPPTKSDMIESSTSIFKQSTIWRITLSAEVPDPKTRNRFKTYTADVVDTHYRYISLHAAHHILEQHNIHLDLWNSMTVTITKIENPPIDPV</sequence>
<dbReference type="Proteomes" id="UP000198615">
    <property type="component" value="Unassembled WGS sequence"/>
</dbReference>
<dbReference type="EMBL" id="FNBW01000025">
    <property type="protein sequence ID" value="SDG57518.1"/>
    <property type="molecule type" value="Genomic_DNA"/>
</dbReference>
<gene>
    <name evidence="1" type="ORF">SAMN05660686_04898</name>
</gene>
<comment type="caution">
    <text evidence="1">The sequence shown here is derived from an EMBL/GenBank/DDBJ whole genome shotgun (WGS) entry which is preliminary data.</text>
</comment>
<reference evidence="1 2" key="1">
    <citation type="submission" date="2016-10" db="EMBL/GenBank/DDBJ databases">
        <authorList>
            <person name="Varghese N."/>
            <person name="Submissions S."/>
        </authorList>
    </citation>
    <scope>NUCLEOTIDE SEQUENCE [LARGE SCALE GENOMIC DNA]</scope>
    <source>
        <strain evidence="1 2">DSM 18839</strain>
    </source>
</reference>
<organism evidence="1 2">
    <name type="scientific">Thalassobaculum litoreum DSM 18839</name>
    <dbReference type="NCBI Taxonomy" id="1123362"/>
    <lineage>
        <taxon>Bacteria</taxon>
        <taxon>Pseudomonadati</taxon>
        <taxon>Pseudomonadota</taxon>
        <taxon>Alphaproteobacteria</taxon>
        <taxon>Rhodospirillales</taxon>
        <taxon>Thalassobaculaceae</taxon>
        <taxon>Thalassobaculum</taxon>
    </lineage>
</organism>
<evidence type="ECO:0000313" key="2">
    <source>
        <dbReference type="Proteomes" id="UP000198615"/>
    </source>
</evidence>
<name>A0A8G2BMN8_9PROT</name>
<proteinExistence type="predicted"/>
<accession>A0A8G2BMN8</accession>
<protein>
    <submittedName>
        <fullName evidence="1">Uncharacterized protein</fullName>
    </submittedName>
</protein>
<evidence type="ECO:0000313" key="1">
    <source>
        <dbReference type="EMBL" id="SDG57518.1"/>
    </source>
</evidence>